<proteinExistence type="predicted"/>
<dbReference type="Pfam" id="PF14903">
    <property type="entry name" value="WG_beta_rep"/>
    <property type="match status" value="2"/>
</dbReference>
<feature type="chain" id="PRO_5022696699" evidence="1">
    <location>
        <begin position="20"/>
        <end position="205"/>
    </location>
</feature>
<dbReference type="PANTHER" id="PTHR37841">
    <property type="entry name" value="GLR2918 PROTEIN"/>
    <property type="match status" value="1"/>
</dbReference>
<reference evidence="2 3" key="1">
    <citation type="submission" date="2019-08" db="EMBL/GenBank/DDBJ databases">
        <title>Genome sequence of Gillisia hiemivivida IC154 (type strain).</title>
        <authorList>
            <person name="Bowman J.P."/>
        </authorList>
    </citation>
    <scope>NUCLEOTIDE SEQUENCE [LARGE SCALE GENOMIC DNA]</scope>
    <source>
        <strain evidence="2 3">IC154</strain>
    </source>
</reference>
<dbReference type="SUPFAM" id="SSF69360">
    <property type="entry name" value="Cell wall binding repeat"/>
    <property type="match status" value="1"/>
</dbReference>
<name>A0A5C6ZQW3_9FLAO</name>
<dbReference type="InterPro" id="IPR032774">
    <property type="entry name" value="WG_beta_rep"/>
</dbReference>
<feature type="signal peptide" evidence="1">
    <location>
        <begin position="1"/>
        <end position="19"/>
    </location>
</feature>
<keyword evidence="3" id="KW-1185">Reference proteome</keyword>
<dbReference type="AlphaFoldDB" id="A0A5C6ZQW3"/>
<dbReference type="Proteomes" id="UP000321367">
    <property type="component" value="Unassembled WGS sequence"/>
</dbReference>
<dbReference type="EMBL" id="VORY01000018">
    <property type="protein sequence ID" value="TXD92714.1"/>
    <property type="molecule type" value="Genomic_DNA"/>
</dbReference>
<protein>
    <submittedName>
        <fullName evidence="2">WG repeat-containing protein</fullName>
    </submittedName>
</protein>
<comment type="caution">
    <text evidence="2">The sequence shown here is derived from an EMBL/GenBank/DDBJ whole genome shotgun (WGS) entry which is preliminary data.</text>
</comment>
<evidence type="ECO:0000256" key="1">
    <source>
        <dbReference type="SAM" id="SignalP"/>
    </source>
</evidence>
<evidence type="ECO:0000313" key="2">
    <source>
        <dbReference type="EMBL" id="TXD92714.1"/>
    </source>
</evidence>
<accession>A0A5C6ZQW3</accession>
<sequence length="205" mass="23271">MRTTLFTFGLIILSCLGFAQDIKDVNFIAPFKDGLAAVQRDGEWGFIDESGTLVIDFRKDITILPEHEEGKSKFPYFNDGRCLIKKTEKDIPFYGFMDKSGTIVIDPVYINASNFKDGMAIVGELTKESLGKNDLLNKRVVNYSFTEIAIDTSGKLLYFLTDPQHVTLDKKYIKKLPKIKSTVLNERLIAIPSKTTENWTVMRLQ</sequence>
<dbReference type="PANTHER" id="PTHR37841:SF1">
    <property type="entry name" value="DUF3298 DOMAIN-CONTAINING PROTEIN"/>
    <property type="match status" value="1"/>
</dbReference>
<evidence type="ECO:0000313" key="3">
    <source>
        <dbReference type="Proteomes" id="UP000321367"/>
    </source>
</evidence>
<dbReference type="RefSeq" id="WP_146933629.1">
    <property type="nucleotide sequence ID" value="NZ_CBCSHZ010000021.1"/>
</dbReference>
<dbReference type="PROSITE" id="PS51257">
    <property type="entry name" value="PROKAR_LIPOPROTEIN"/>
    <property type="match status" value="1"/>
</dbReference>
<keyword evidence="1" id="KW-0732">Signal</keyword>
<gene>
    <name evidence="2" type="ORF">ES724_13125</name>
</gene>
<dbReference type="OrthoDB" id="5464673at2"/>
<organism evidence="2 3">
    <name type="scientific">Gillisia hiemivivida</name>
    <dbReference type="NCBI Taxonomy" id="291190"/>
    <lineage>
        <taxon>Bacteria</taxon>
        <taxon>Pseudomonadati</taxon>
        <taxon>Bacteroidota</taxon>
        <taxon>Flavobacteriia</taxon>
        <taxon>Flavobacteriales</taxon>
        <taxon>Flavobacteriaceae</taxon>
        <taxon>Gillisia</taxon>
    </lineage>
</organism>